<gene>
    <name evidence="2" type="ordered locus">Hoch_1953</name>
</gene>
<dbReference type="PANTHER" id="PTHR35791:SF1">
    <property type="entry name" value="UPF0754 MEMBRANE PROTEIN YHEB"/>
    <property type="match status" value="1"/>
</dbReference>
<dbReference type="PANTHER" id="PTHR35791">
    <property type="entry name" value="UPF0754 MEMBRANE PROTEIN YHEB"/>
    <property type="match status" value="1"/>
</dbReference>
<proteinExistence type="predicted"/>
<name>D0LZ29_HALO1</name>
<dbReference type="RefSeq" id="WP_012827107.1">
    <property type="nucleotide sequence ID" value="NC_013440.1"/>
</dbReference>
<evidence type="ECO:0000313" key="2">
    <source>
        <dbReference type="EMBL" id="ACY14499.1"/>
    </source>
</evidence>
<dbReference type="HOGENOM" id="CLU_028773_0_0_7"/>
<dbReference type="OrthoDB" id="3631561at2"/>
<reference evidence="2 3" key="1">
    <citation type="journal article" date="2010" name="Stand. Genomic Sci.">
        <title>Complete genome sequence of Haliangium ochraceum type strain (SMP-2).</title>
        <authorList>
            <consortium name="US DOE Joint Genome Institute (JGI-PGF)"/>
            <person name="Ivanova N."/>
            <person name="Daum C."/>
            <person name="Lang E."/>
            <person name="Abt B."/>
            <person name="Kopitz M."/>
            <person name="Saunders E."/>
            <person name="Lapidus A."/>
            <person name="Lucas S."/>
            <person name="Glavina Del Rio T."/>
            <person name="Nolan M."/>
            <person name="Tice H."/>
            <person name="Copeland A."/>
            <person name="Cheng J.F."/>
            <person name="Chen F."/>
            <person name="Bruce D."/>
            <person name="Goodwin L."/>
            <person name="Pitluck S."/>
            <person name="Mavromatis K."/>
            <person name="Pati A."/>
            <person name="Mikhailova N."/>
            <person name="Chen A."/>
            <person name="Palaniappan K."/>
            <person name="Land M."/>
            <person name="Hauser L."/>
            <person name="Chang Y.J."/>
            <person name="Jeffries C.D."/>
            <person name="Detter J.C."/>
            <person name="Brettin T."/>
            <person name="Rohde M."/>
            <person name="Goker M."/>
            <person name="Bristow J."/>
            <person name="Markowitz V."/>
            <person name="Eisen J.A."/>
            <person name="Hugenholtz P."/>
            <person name="Kyrpides N.C."/>
            <person name="Klenk H.P."/>
        </authorList>
    </citation>
    <scope>NUCLEOTIDE SEQUENCE [LARGE SCALE GENOMIC DNA]</scope>
    <source>
        <strain evidence="3">DSM 14365 / CIP 107738 / JCM 11303 / AJ 13395 / SMP-2</strain>
    </source>
</reference>
<feature type="transmembrane region" description="Helical" evidence="1">
    <location>
        <begin position="379"/>
        <end position="400"/>
    </location>
</feature>
<keyword evidence="3" id="KW-1185">Reference proteome</keyword>
<evidence type="ECO:0000313" key="3">
    <source>
        <dbReference type="Proteomes" id="UP000001880"/>
    </source>
</evidence>
<dbReference type="eggNOG" id="COG4399">
    <property type="taxonomic scope" value="Bacteria"/>
</dbReference>
<feature type="transmembrane region" description="Helical" evidence="1">
    <location>
        <begin position="211"/>
        <end position="231"/>
    </location>
</feature>
<accession>D0LZ29</accession>
<feature type="transmembrane region" description="Helical" evidence="1">
    <location>
        <begin position="12"/>
        <end position="33"/>
    </location>
</feature>
<keyword evidence="1" id="KW-0472">Membrane</keyword>
<dbReference type="AlphaFoldDB" id="D0LZ29"/>
<keyword evidence="1" id="KW-1133">Transmembrane helix</keyword>
<sequence>MNFSLQDLLVLLIPVVSAVVGWATNVVAIKMMFYPVDFVGVWKLGWQGIVPANATRMASASTQIITEKLLRLDELFANFDAEHFTGAHLEEVMDETVEQVIEETAAKYAPEMWAGAQEAAKGHVRQMVRADVERVLSEILAEVGTQIEDILDLEAIVVDTAERDRAIIGEMFQTVGAKEFDFIRRSGGYFGFLFGLVQLGAWLLWPEWWLLPTFGFFVGYVTNFLALKLIFEPAEPKRIGPWTLQGLFHKRQAVVAEEFSKMVSRDILNPENMVSKMISGPGGDKLFAIVTRHVDALVTRYAQNPLIGAMIPADKWDEARVELHRRLREELPKPGGFLHVFAREAVDIYSELVERMVDLDAKSFEGILRPPFQQDEWKLIIAGGVLGLGAGLLQLLYLLGESV</sequence>
<feature type="transmembrane region" description="Helical" evidence="1">
    <location>
        <begin position="187"/>
        <end position="205"/>
    </location>
</feature>
<organism evidence="2 3">
    <name type="scientific">Haliangium ochraceum (strain DSM 14365 / JCM 11303 / SMP-2)</name>
    <dbReference type="NCBI Taxonomy" id="502025"/>
    <lineage>
        <taxon>Bacteria</taxon>
        <taxon>Pseudomonadati</taxon>
        <taxon>Myxococcota</taxon>
        <taxon>Polyangia</taxon>
        <taxon>Haliangiales</taxon>
        <taxon>Kofleriaceae</taxon>
        <taxon>Haliangium</taxon>
    </lineage>
</organism>
<dbReference type="KEGG" id="hoh:Hoch_1953"/>
<dbReference type="Proteomes" id="UP000001880">
    <property type="component" value="Chromosome"/>
</dbReference>
<evidence type="ECO:0000256" key="1">
    <source>
        <dbReference type="SAM" id="Phobius"/>
    </source>
</evidence>
<protein>
    <recommendedName>
        <fullName evidence="4">DUF445 domain-containing protein</fullName>
    </recommendedName>
</protein>
<keyword evidence="1" id="KW-0812">Transmembrane</keyword>
<evidence type="ECO:0008006" key="4">
    <source>
        <dbReference type="Google" id="ProtNLM"/>
    </source>
</evidence>
<dbReference type="STRING" id="502025.Hoch_1953"/>
<dbReference type="EMBL" id="CP001804">
    <property type="protein sequence ID" value="ACY14499.1"/>
    <property type="molecule type" value="Genomic_DNA"/>
</dbReference>